<reference evidence="12 13" key="1">
    <citation type="submission" date="2017-02" db="EMBL/GenBank/DDBJ databases">
        <authorList>
            <person name="Peterson S.W."/>
        </authorList>
    </citation>
    <scope>NUCLEOTIDE SEQUENCE [LARGE SCALE GENOMIC DNA]</scope>
    <source>
        <strain evidence="12 13">DSM 21749</strain>
    </source>
</reference>
<accession>A0A1T4MTI5</accession>
<dbReference type="PANTHER" id="PTHR23404">
    <property type="entry name" value="MOLYBDOPTERIN SYNTHASE RELATED"/>
    <property type="match status" value="1"/>
</dbReference>
<dbReference type="CDD" id="cd00756">
    <property type="entry name" value="MoaE"/>
    <property type="match status" value="1"/>
</dbReference>
<evidence type="ECO:0000256" key="3">
    <source>
        <dbReference type="ARBA" id="ARBA00011950"/>
    </source>
</evidence>
<comment type="pathway">
    <text evidence="1">Cofactor biosynthesis; molybdopterin biosynthesis.</text>
</comment>
<protein>
    <recommendedName>
        <fullName evidence="4">Molybdopterin synthase catalytic subunit</fullName>
        <ecNumber evidence="3">2.8.1.12</ecNumber>
    </recommendedName>
    <alternativeName>
        <fullName evidence="9">MPT synthase subunit 2</fullName>
    </alternativeName>
    <alternativeName>
        <fullName evidence="7">Molybdenum cofactor biosynthesis protein E</fullName>
    </alternativeName>
    <alternativeName>
        <fullName evidence="8">Molybdopterin-converting factor large subunit</fullName>
    </alternativeName>
    <alternativeName>
        <fullName evidence="10">Molybdopterin-converting factor subunit 2</fullName>
    </alternativeName>
</protein>
<keyword evidence="13" id="KW-1185">Reference proteome</keyword>
<comment type="subunit">
    <text evidence="6">Heterotetramer of 2 MoaD subunits and 2 MoaE subunits. Also stable as homodimer. The enzyme changes between these two forms during catalysis.</text>
</comment>
<evidence type="ECO:0000256" key="5">
    <source>
        <dbReference type="ARBA" id="ARBA00023150"/>
    </source>
</evidence>
<comment type="similarity">
    <text evidence="2">Belongs to the MoaE family.</text>
</comment>
<evidence type="ECO:0000256" key="4">
    <source>
        <dbReference type="ARBA" id="ARBA00013858"/>
    </source>
</evidence>
<dbReference type="Pfam" id="PF02391">
    <property type="entry name" value="MoaE"/>
    <property type="match status" value="1"/>
</dbReference>
<evidence type="ECO:0000256" key="9">
    <source>
        <dbReference type="ARBA" id="ARBA00030781"/>
    </source>
</evidence>
<name>A0A1T4MTI5_9GAMM</name>
<dbReference type="UniPathway" id="UPA00344"/>
<dbReference type="EMBL" id="FUXP01000001">
    <property type="protein sequence ID" value="SJZ70144.1"/>
    <property type="molecule type" value="Genomic_DNA"/>
</dbReference>
<evidence type="ECO:0000256" key="2">
    <source>
        <dbReference type="ARBA" id="ARBA00005426"/>
    </source>
</evidence>
<dbReference type="OrthoDB" id="9803224at2"/>
<comment type="catalytic activity">
    <reaction evidence="11">
        <text>2 [molybdopterin-synthase sulfur-carrier protein]-C-terminal-Gly-aminoethanethioate + cyclic pyranopterin phosphate + H2O = molybdopterin + 2 [molybdopterin-synthase sulfur-carrier protein]-C-terminal Gly-Gly + 2 H(+)</text>
        <dbReference type="Rhea" id="RHEA:26333"/>
        <dbReference type="Rhea" id="RHEA-COMP:12202"/>
        <dbReference type="Rhea" id="RHEA-COMP:19907"/>
        <dbReference type="ChEBI" id="CHEBI:15377"/>
        <dbReference type="ChEBI" id="CHEBI:15378"/>
        <dbReference type="ChEBI" id="CHEBI:58698"/>
        <dbReference type="ChEBI" id="CHEBI:59648"/>
        <dbReference type="ChEBI" id="CHEBI:90778"/>
        <dbReference type="ChEBI" id="CHEBI:232372"/>
        <dbReference type="EC" id="2.8.1.12"/>
    </reaction>
</comment>
<evidence type="ECO:0000256" key="10">
    <source>
        <dbReference type="ARBA" id="ARBA00032474"/>
    </source>
</evidence>
<dbReference type="AlphaFoldDB" id="A0A1T4MTI5"/>
<evidence type="ECO:0000313" key="13">
    <source>
        <dbReference type="Proteomes" id="UP000190061"/>
    </source>
</evidence>
<gene>
    <name evidence="12" type="ORF">SAMN02745674_00583</name>
</gene>
<organism evidence="12 13">
    <name type="scientific">Lysobacter spongiicola DSM 21749</name>
    <dbReference type="NCBI Taxonomy" id="1122188"/>
    <lineage>
        <taxon>Bacteria</taxon>
        <taxon>Pseudomonadati</taxon>
        <taxon>Pseudomonadota</taxon>
        <taxon>Gammaproteobacteria</taxon>
        <taxon>Lysobacterales</taxon>
        <taxon>Lysobacteraceae</taxon>
        <taxon>Novilysobacter</taxon>
    </lineage>
</organism>
<dbReference type="InterPro" id="IPR036563">
    <property type="entry name" value="MoaE_sf"/>
</dbReference>
<dbReference type="GO" id="GO:0030366">
    <property type="term" value="F:molybdopterin synthase activity"/>
    <property type="evidence" value="ECO:0007669"/>
    <property type="project" value="UniProtKB-EC"/>
</dbReference>
<dbReference type="Proteomes" id="UP000190061">
    <property type="component" value="Unassembled WGS sequence"/>
</dbReference>
<keyword evidence="5" id="KW-0501">Molybdenum cofactor biosynthesis</keyword>
<sequence>MQFAKCEVRDVANAVLEPKEALEFVSRPSFGGMALFIGQVRDLNLGKSVVAVEYDVFMPLAVAGFEAIAGEARTVYGDGVAIYIGHAQGRLGVGGLAMVVAAASPHREEAFGACRQVVEAVKHTSPIWKREHYTDGSSQWSEGCALCGPEGAPGYTSRSVPPPRPR</sequence>
<evidence type="ECO:0000313" key="12">
    <source>
        <dbReference type="EMBL" id="SJZ70144.1"/>
    </source>
</evidence>
<dbReference type="EC" id="2.8.1.12" evidence="3"/>
<dbReference type="GO" id="GO:0006777">
    <property type="term" value="P:Mo-molybdopterin cofactor biosynthetic process"/>
    <property type="evidence" value="ECO:0007669"/>
    <property type="project" value="UniProtKB-KW"/>
</dbReference>
<proteinExistence type="inferred from homology"/>
<dbReference type="InterPro" id="IPR003448">
    <property type="entry name" value="Mopterin_biosynth_MoaE"/>
</dbReference>
<evidence type="ECO:0000256" key="6">
    <source>
        <dbReference type="ARBA" id="ARBA00026066"/>
    </source>
</evidence>
<dbReference type="RefSeq" id="WP_078757173.1">
    <property type="nucleotide sequence ID" value="NZ_FUXP01000001.1"/>
</dbReference>
<dbReference type="Gene3D" id="3.90.1170.40">
    <property type="entry name" value="Molybdopterin biosynthesis MoaE subunit"/>
    <property type="match status" value="1"/>
</dbReference>
<evidence type="ECO:0000256" key="11">
    <source>
        <dbReference type="ARBA" id="ARBA00049878"/>
    </source>
</evidence>
<evidence type="ECO:0000256" key="7">
    <source>
        <dbReference type="ARBA" id="ARBA00029745"/>
    </source>
</evidence>
<evidence type="ECO:0000256" key="8">
    <source>
        <dbReference type="ARBA" id="ARBA00030407"/>
    </source>
</evidence>
<evidence type="ECO:0000256" key="1">
    <source>
        <dbReference type="ARBA" id="ARBA00005046"/>
    </source>
</evidence>
<dbReference type="SUPFAM" id="SSF54690">
    <property type="entry name" value="Molybdopterin synthase subunit MoaE"/>
    <property type="match status" value="1"/>
</dbReference>
<dbReference type="STRING" id="1122188.SAMN02745674_00583"/>